<dbReference type="InterPro" id="IPR023187">
    <property type="entry name" value="Tscrpt_reg_MarR-type_CS"/>
</dbReference>
<dbReference type="SUPFAM" id="SSF46785">
    <property type="entry name" value="Winged helix' DNA-binding domain"/>
    <property type="match status" value="1"/>
</dbReference>
<keyword evidence="2" id="KW-0238">DNA-binding</keyword>
<dbReference type="EMBL" id="BAABLD010000008">
    <property type="protein sequence ID" value="GAA5165883.1"/>
    <property type="molecule type" value="Genomic_DNA"/>
</dbReference>
<evidence type="ECO:0000256" key="3">
    <source>
        <dbReference type="ARBA" id="ARBA00023163"/>
    </source>
</evidence>
<dbReference type="InterPro" id="IPR000835">
    <property type="entry name" value="HTH_MarR-typ"/>
</dbReference>
<accession>A0ABP9QQK9</accession>
<dbReference type="Pfam" id="PF01047">
    <property type="entry name" value="MarR"/>
    <property type="match status" value="1"/>
</dbReference>
<feature type="domain" description="HTH marR-type" evidence="4">
    <location>
        <begin position="11"/>
        <end position="143"/>
    </location>
</feature>
<evidence type="ECO:0000256" key="1">
    <source>
        <dbReference type="ARBA" id="ARBA00023015"/>
    </source>
</evidence>
<dbReference type="PANTHER" id="PTHR33164:SF87">
    <property type="entry name" value="MULTIPLE ANTIBIOTIC RESISTANCE PROTEIN MARR"/>
    <property type="match status" value="1"/>
</dbReference>
<proteinExistence type="predicted"/>
<sequence>MQFQPENFRFEESLGYLVGKLRGLMQLALEEEVADLGISAAQAIVLMRIQLYPGLPAAKLCRFSGYDTGAMTRMLDKLEDKGLVARQRSAADRRVVELELTVAGSELCARLPERFCRIGNVLMEDMDPEEVATLKGLLRRTLDKAEQAFARQVAQSEGETE</sequence>
<keyword evidence="3" id="KW-0804">Transcription</keyword>
<name>A0ABP9QQK9_9RHOO</name>
<comment type="caution">
    <text evidence="5">The sequence shown here is derived from an EMBL/GenBank/DDBJ whole genome shotgun (WGS) entry which is preliminary data.</text>
</comment>
<dbReference type="PRINTS" id="PR00598">
    <property type="entry name" value="HTHMARR"/>
</dbReference>
<protein>
    <submittedName>
        <fullName evidence="5">MarR family transcriptional regulator</fullName>
    </submittedName>
</protein>
<reference evidence="6" key="1">
    <citation type="journal article" date="2019" name="Int. J. Syst. Evol. Microbiol.">
        <title>The Global Catalogue of Microorganisms (GCM) 10K type strain sequencing project: providing services to taxonomists for standard genome sequencing and annotation.</title>
        <authorList>
            <consortium name="The Broad Institute Genomics Platform"/>
            <consortium name="The Broad Institute Genome Sequencing Center for Infectious Disease"/>
            <person name="Wu L."/>
            <person name="Ma J."/>
        </authorList>
    </citation>
    <scope>NUCLEOTIDE SEQUENCE [LARGE SCALE GENOMIC DNA]</scope>
    <source>
        <strain evidence="6">JCM 18715</strain>
    </source>
</reference>
<keyword evidence="6" id="KW-1185">Reference proteome</keyword>
<dbReference type="InterPro" id="IPR036388">
    <property type="entry name" value="WH-like_DNA-bd_sf"/>
</dbReference>
<dbReference type="Gene3D" id="1.10.10.10">
    <property type="entry name" value="Winged helix-like DNA-binding domain superfamily/Winged helix DNA-binding domain"/>
    <property type="match status" value="1"/>
</dbReference>
<evidence type="ECO:0000256" key="2">
    <source>
        <dbReference type="ARBA" id="ARBA00023125"/>
    </source>
</evidence>
<evidence type="ECO:0000313" key="5">
    <source>
        <dbReference type="EMBL" id="GAA5165883.1"/>
    </source>
</evidence>
<dbReference type="Proteomes" id="UP001500547">
    <property type="component" value="Unassembled WGS sequence"/>
</dbReference>
<dbReference type="RefSeq" id="WP_345533015.1">
    <property type="nucleotide sequence ID" value="NZ_BAABLD010000008.1"/>
</dbReference>
<dbReference type="SMART" id="SM00347">
    <property type="entry name" value="HTH_MARR"/>
    <property type="match status" value="1"/>
</dbReference>
<dbReference type="InterPro" id="IPR039422">
    <property type="entry name" value="MarR/SlyA-like"/>
</dbReference>
<dbReference type="PROSITE" id="PS01117">
    <property type="entry name" value="HTH_MARR_1"/>
    <property type="match status" value="1"/>
</dbReference>
<evidence type="ECO:0000259" key="4">
    <source>
        <dbReference type="PROSITE" id="PS50995"/>
    </source>
</evidence>
<dbReference type="PANTHER" id="PTHR33164">
    <property type="entry name" value="TRANSCRIPTIONAL REGULATOR, MARR FAMILY"/>
    <property type="match status" value="1"/>
</dbReference>
<gene>
    <name evidence="5" type="ORF">GCM10025770_22150</name>
</gene>
<evidence type="ECO:0000313" key="6">
    <source>
        <dbReference type="Proteomes" id="UP001500547"/>
    </source>
</evidence>
<keyword evidence="1" id="KW-0805">Transcription regulation</keyword>
<organism evidence="5 6">
    <name type="scientific">Viridibacterium curvum</name>
    <dbReference type="NCBI Taxonomy" id="1101404"/>
    <lineage>
        <taxon>Bacteria</taxon>
        <taxon>Pseudomonadati</taxon>
        <taxon>Pseudomonadota</taxon>
        <taxon>Betaproteobacteria</taxon>
        <taxon>Rhodocyclales</taxon>
        <taxon>Rhodocyclaceae</taxon>
        <taxon>Viridibacterium</taxon>
    </lineage>
</organism>
<dbReference type="InterPro" id="IPR036390">
    <property type="entry name" value="WH_DNA-bd_sf"/>
</dbReference>
<dbReference type="PROSITE" id="PS50995">
    <property type="entry name" value="HTH_MARR_2"/>
    <property type="match status" value="1"/>
</dbReference>